<protein>
    <submittedName>
        <fullName evidence="3">Uncharacterized protein</fullName>
    </submittedName>
</protein>
<proteinExistence type="predicted"/>
<feature type="signal peptide" evidence="2">
    <location>
        <begin position="1"/>
        <end position="21"/>
    </location>
</feature>
<keyword evidence="4" id="KW-1185">Reference proteome</keyword>
<dbReference type="AlphaFoldDB" id="A0A9Q3CRR7"/>
<evidence type="ECO:0000313" key="4">
    <source>
        <dbReference type="Proteomes" id="UP000765509"/>
    </source>
</evidence>
<feature type="chain" id="PRO_5040198330" evidence="2">
    <location>
        <begin position="22"/>
        <end position="75"/>
    </location>
</feature>
<name>A0A9Q3CRR7_9BASI</name>
<accession>A0A9Q3CRR7</accession>
<evidence type="ECO:0000256" key="2">
    <source>
        <dbReference type="SAM" id="SignalP"/>
    </source>
</evidence>
<evidence type="ECO:0000256" key="1">
    <source>
        <dbReference type="SAM" id="MobiDB-lite"/>
    </source>
</evidence>
<evidence type="ECO:0000313" key="3">
    <source>
        <dbReference type="EMBL" id="MBW0489349.1"/>
    </source>
</evidence>
<organism evidence="3 4">
    <name type="scientific">Austropuccinia psidii MF-1</name>
    <dbReference type="NCBI Taxonomy" id="1389203"/>
    <lineage>
        <taxon>Eukaryota</taxon>
        <taxon>Fungi</taxon>
        <taxon>Dikarya</taxon>
        <taxon>Basidiomycota</taxon>
        <taxon>Pucciniomycotina</taxon>
        <taxon>Pucciniomycetes</taxon>
        <taxon>Pucciniales</taxon>
        <taxon>Sphaerophragmiaceae</taxon>
        <taxon>Austropuccinia</taxon>
    </lineage>
</organism>
<gene>
    <name evidence="3" type="ORF">O181_029064</name>
</gene>
<sequence>MKTEIYLLMALMTLFVGHSLGASLPEHQQSTAKEALGGYGSKPGSSYPSLPLPNLQPPPPYDPKPGHGGYKSGHP</sequence>
<comment type="caution">
    <text evidence="3">The sequence shown here is derived from an EMBL/GenBank/DDBJ whole genome shotgun (WGS) entry which is preliminary data.</text>
</comment>
<dbReference type="Proteomes" id="UP000765509">
    <property type="component" value="Unassembled WGS sequence"/>
</dbReference>
<reference evidence="3" key="1">
    <citation type="submission" date="2021-03" db="EMBL/GenBank/DDBJ databases">
        <title>Draft genome sequence of rust myrtle Austropuccinia psidii MF-1, a brazilian biotype.</title>
        <authorList>
            <person name="Quecine M.C."/>
            <person name="Pachon D.M.R."/>
            <person name="Bonatelli M.L."/>
            <person name="Correr F.H."/>
            <person name="Franceschini L.M."/>
            <person name="Leite T.F."/>
            <person name="Margarido G.R.A."/>
            <person name="Almeida C.A."/>
            <person name="Ferrarezi J.A."/>
            <person name="Labate C.A."/>
        </authorList>
    </citation>
    <scope>NUCLEOTIDE SEQUENCE</scope>
    <source>
        <strain evidence="3">MF-1</strain>
    </source>
</reference>
<feature type="compositionally biased region" description="Pro residues" evidence="1">
    <location>
        <begin position="50"/>
        <end position="63"/>
    </location>
</feature>
<keyword evidence="2" id="KW-0732">Signal</keyword>
<dbReference type="EMBL" id="AVOT02010034">
    <property type="protein sequence ID" value="MBW0489349.1"/>
    <property type="molecule type" value="Genomic_DNA"/>
</dbReference>
<feature type="compositionally biased region" description="Gly residues" evidence="1">
    <location>
        <begin position="66"/>
        <end position="75"/>
    </location>
</feature>
<feature type="region of interest" description="Disordered" evidence="1">
    <location>
        <begin position="27"/>
        <end position="75"/>
    </location>
</feature>